<keyword evidence="6" id="KW-0732">Signal</keyword>
<dbReference type="InterPro" id="IPR002810">
    <property type="entry name" value="NfeD-like_C"/>
</dbReference>
<evidence type="ECO:0000313" key="11">
    <source>
        <dbReference type="Proteomes" id="UP000609651"/>
    </source>
</evidence>
<evidence type="ECO:0000259" key="7">
    <source>
        <dbReference type="Pfam" id="PF01957"/>
    </source>
</evidence>
<dbReference type="InterPro" id="IPR012340">
    <property type="entry name" value="NA-bd_OB-fold"/>
</dbReference>
<dbReference type="RefSeq" id="WP_171187855.1">
    <property type="nucleotide sequence ID" value="NZ_WTPX01000090.1"/>
</dbReference>
<feature type="signal peptide" evidence="6">
    <location>
        <begin position="1"/>
        <end position="28"/>
    </location>
</feature>
<evidence type="ECO:0000313" key="10">
    <source>
        <dbReference type="EMBL" id="NNJ26653.1"/>
    </source>
</evidence>
<dbReference type="EMBL" id="WTPX01000090">
    <property type="protein sequence ID" value="NNJ26653.1"/>
    <property type="molecule type" value="Genomic_DNA"/>
</dbReference>
<dbReference type="InterPro" id="IPR056738">
    <property type="entry name" value="NfeD1b_N"/>
</dbReference>
<dbReference type="Pfam" id="PF25145">
    <property type="entry name" value="NfeD1b_N"/>
    <property type="match status" value="1"/>
</dbReference>
<feature type="transmembrane region" description="Helical" evidence="5">
    <location>
        <begin position="502"/>
        <end position="525"/>
    </location>
</feature>
<dbReference type="InterPro" id="IPR056739">
    <property type="entry name" value="NfeD_membrane"/>
</dbReference>
<feature type="chain" id="PRO_5047465560" description="NfeD-like C-terminal domain-containing protein" evidence="6">
    <location>
        <begin position="29"/>
        <end position="728"/>
    </location>
</feature>
<feature type="domain" description="NfeD1b N-terminal" evidence="9">
    <location>
        <begin position="273"/>
        <end position="418"/>
    </location>
</feature>
<evidence type="ECO:0000259" key="8">
    <source>
        <dbReference type="Pfam" id="PF24961"/>
    </source>
</evidence>
<dbReference type="CDD" id="cd07021">
    <property type="entry name" value="Clp_protease_NfeD_like"/>
    <property type="match status" value="1"/>
</dbReference>
<evidence type="ECO:0000256" key="1">
    <source>
        <dbReference type="ARBA" id="ARBA00004141"/>
    </source>
</evidence>
<feature type="domain" description="NfeD-like C-terminal" evidence="7">
    <location>
        <begin position="675"/>
        <end position="726"/>
    </location>
</feature>
<evidence type="ECO:0000259" key="9">
    <source>
        <dbReference type="Pfam" id="PF25145"/>
    </source>
</evidence>
<keyword evidence="4 5" id="KW-0472">Membrane</keyword>
<proteinExistence type="predicted"/>
<evidence type="ECO:0000256" key="2">
    <source>
        <dbReference type="ARBA" id="ARBA00022692"/>
    </source>
</evidence>
<accession>A0ABX1VEX1</accession>
<dbReference type="Gene3D" id="3.90.226.10">
    <property type="entry name" value="2-enoyl-CoA Hydratase, Chain A, domain 1"/>
    <property type="match status" value="1"/>
</dbReference>
<feature type="transmembrane region" description="Helical" evidence="5">
    <location>
        <begin position="556"/>
        <end position="576"/>
    </location>
</feature>
<dbReference type="PANTHER" id="PTHR33507">
    <property type="entry name" value="INNER MEMBRANE PROTEIN YBBJ"/>
    <property type="match status" value="1"/>
</dbReference>
<feature type="transmembrane region" description="Helical" evidence="5">
    <location>
        <begin position="532"/>
        <end position="550"/>
    </location>
</feature>
<dbReference type="Pfam" id="PF24961">
    <property type="entry name" value="NfeD_membrane"/>
    <property type="match status" value="1"/>
</dbReference>
<feature type="transmembrane region" description="Helical" evidence="5">
    <location>
        <begin position="615"/>
        <end position="636"/>
    </location>
</feature>
<feature type="transmembrane region" description="Helical" evidence="5">
    <location>
        <begin position="583"/>
        <end position="603"/>
    </location>
</feature>
<keyword evidence="11" id="KW-1185">Reference proteome</keyword>
<keyword evidence="2 5" id="KW-0812">Transmembrane</keyword>
<feature type="domain" description="NfeD integral membrane" evidence="8">
    <location>
        <begin position="513"/>
        <end position="627"/>
    </location>
</feature>
<evidence type="ECO:0000256" key="6">
    <source>
        <dbReference type="SAM" id="SignalP"/>
    </source>
</evidence>
<dbReference type="Pfam" id="PF01957">
    <property type="entry name" value="NfeD"/>
    <property type="match status" value="1"/>
</dbReference>
<name>A0ABX1VEX1_9PLAN</name>
<evidence type="ECO:0008006" key="12">
    <source>
        <dbReference type="Google" id="ProtNLM"/>
    </source>
</evidence>
<evidence type="ECO:0000256" key="5">
    <source>
        <dbReference type="SAM" id="Phobius"/>
    </source>
</evidence>
<keyword evidence="3 5" id="KW-1133">Transmembrane helix</keyword>
<dbReference type="Proteomes" id="UP000609651">
    <property type="component" value="Unassembled WGS sequence"/>
</dbReference>
<sequence length="728" mass="77003">MSPRPPASLFAGLALAGFALFGVRIADAQDAAAEKDSAKTPAALVKVGSPVDEAVVGTVQNAALKLQRQSEEAGVRGVLVLELTPGSSRFGPVRDLAQFLTSAQLADVRTVAWVPESVDGNNAIVALACEEIVMHPDAELGDLGRGRPLEKADLAFVVALAEKRHNRFVSPALVRGLADPGQAVLKVTLGEGNAAETRLVTPEELKTLRENAAGDVQVDRVKEQGTPGRFSGERARALGVLAAATAKTRAEVAKLYDLPALRTSSAAGGVPEVAYIRIDEAIEPIIGEFVKRQIDRSVARGANLIVFELTSPGGSLVTGQDLATRIAELSERNVHTVAFVPQEAFGTAAIVALACDELYMEPNARIGRAGPLTAEQGEAAAEDVTLARQELKFLAEQKGRPSAIAESLADPNLEVFAVTNTRTGREWYLTDAEIHAEGDEWRRGALVPETREGEPVVLTADRAAALGLANPAVADRDELKQRLGVPADVRLDPVGKTWMDTLVFVLNTSAAVWFLLFAGAALLYLELHFFTGILGILSVTCFALFFWSQFLGGTAGWLEITLALLGLACIAIEVFVIPGFGVFGITGGLLVLGSFVMAMQSFGVGFSTERMASSLATVVAALGGVIAFGVISNRFLPRMPLFNQMILAPPGLDLAGPALRPDLLEEVEGHVGPRVGDEGVTRTALRPAGKAEIGQDYLDVVSDGPFVDPGVPVRITKLEGARVFVREV</sequence>
<protein>
    <recommendedName>
        <fullName evidence="12">NfeD-like C-terminal domain-containing protein</fullName>
    </recommendedName>
</protein>
<reference evidence="10 11" key="1">
    <citation type="journal article" date="2020" name="Syst. Appl. Microbiol.">
        <title>Alienimonas chondri sp. nov., a novel planctomycete isolated from the biofilm of the red alga Chondrus crispus.</title>
        <authorList>
            <person name="Vitorino I."/>
            <person name="Albuquerque L."/>
            <person name="Wiegand S."/>
            <person name="Kallscheuer N."/>
            <person name="da Costa M.S."/>
            <person name="Lobo-da-Cunha A."/>
            <person name="Jogler C."/>
            <person name="Lage O.M."/>
        </authorList>
    </citation>
    <scope>NUCLEOTIDE SEQUENCE [LARGE SCALE GENOMIC DNA]</scope>
    <source>
        <strain evidence="10 11">LzC2</strain>
    </source>
</reference>
<organism evidence="10 11">
    <name type="scientific">Alienimonas chondri</name>
    <dbReference type="NCBI Taxonomy" id="2681879"/>
    <lineage>
        <taxon>Bacteria</taxon>
        <taxon>Pseudomonadati</taxon>
        <taxon>Planctomycetota</taxon>
        <taxon>Planctomycetia</taxon>
        <taxon>Planctomycetales</taxon>
        <taxon>Planctomycetaceae</taxon>
        <taxon>Alienimonas</taxon>
    </lineage>
</organism>
<dbReference type="PANTHER" id="PTHR33507:SF3">
    <property type="entry name" value="INNER MEMBRANE PROTEIN YBBJ"/>
    <property type="match status" value="1"/>
</dbReference>
<dbReference type="SUPFAM" id="SSF52096">
    <property type="entry name" value="ClpP/crotonase"/>
    <property type="match status" value="1"/>
</dbReference>
<comment type="subcellular location">
    <subcellularLocation>
        <location evidence="1">Membrane</location>
        <topology evidence="1">Multi-pass membrane protein</topology>
    </subcellularLocation>
</comment>
<evidence type="ECO:0000256" key="3">
    <source>
        <dbReference type="ARBA" id="ARBA00022989"/>
    </source>
</evidence>
<comment type="caution">
    <text evidence="10">The sequence shown here is derived from an EMBL/GenBank/DDBJ whole genome shotgun (WGS) entry which is preliminary data.</text>
</comment>
<dbReference type="InterPro" id="IPR052165">
    <property type="entry name" value="Membrane_assoc_protease"/>
</dbReference>
<gene>
    <name evidence="10" type="ORF">LzC2_27420</name>
</gene>
<dbReference type="InterPro" id="IPR029045">
    <property type="entry name" value="ClpP/crotonase-like_dom_sf"/>
</dbReference>
<dbReference type="Gene3D" id="2.40.50.140">
    <property type="entry name" value="Nucleic acid-binding proteins"/>
    <property type="match status" value="1"/>
</dbReference>
<evidence type="ECO:0000256" key="4">
    <source>
        <dbReference type="ARBA" id="ARBA00023136"/>
    </source>
</evidence>